<organism evidence="1 2">
    <name type="scientific">Nonomuraea wenchangensis</name>
    <dbReference type="NCBI Taxonomy" id="568860"/>
    <lineage>
        <taxon>Bacteria</taxon>
        <taxon>Bacillati</taxon>
        <taxon>Actinomycetota</taxon>
        <taxon>Actinomycetes</taxon>
        <taxon>Streptosporangiales</taxon>
        <taxon>Streptosporangiaceae</taxon>
        <taxon>Nonomuraea</taxon>
    </lineage>
</organism>
<accession>A0A1I0CUP1</accession>
<dbReference type="EMBL" id="FOHX01000002">
    <property type="protein sequence ID" value="SET23431.1"/>
    <property type="molecule type" value="Genomic_DNA"/>
</dbReference>
<dbReference type="RefSeq" id="WP_091078167.1">
    <property type="nucleotide sequence ID" value="NZ_FOHX01000002.1"/>
</dbReference>
<evidence type="ECO:0000313" key="2">
    <source>
        <dbReference type="Proteomes" id="UP000199361"/>
    </source>
</evidence>
<keyword evidence="2" id="KW-1185">Reference proteome</keyword>
<gene>
    <name evidence="1" type="ORF">SAMN05421811_102459</name>
</gene>
<proteinExistence type="predicted"/>
<reference evidence="1 2" key="1">
    <citation type="submission" date="2016-10" db="EMBL/GenBank/DDBJ databases">
        <authorList>
            <person name="de Groot N.N."/>
        </authorList>
    </citation>
    <scope>NUCLEOTIDE SEQUENCE [LARGE SCALE GENOMIC DNA]</scope>
    <source>
        <strain evidence="1 2">CGMCC 4.5598</strain>
    </source>
</reference>
<dbReference type="Proteomes" id="UP000199361">
    <property type="component" value="Unassembled WGS sequence"/>
</dbReference>
<protein>
    <recommendedName>
        <fullName evidence="3">SUKH-4 immunity protein</fullName>
    </recommendedName>
</protein>
<name>A0A1I0CUP1_9ACTN</name>
<dbReference type="STRING" id="568860.SAMN05421811_102459"/>
<sequence>MPERGLARSLVEAYVHFDLVRPRGSAAAEVAHEPDGLVLRLGEAEVLVPYEAEEAAREQGLTFGAGLSELLDPGQWTLVAATYAGRALEGGLMYAAGAAAGDDAYERVATNWRFAADAVAEALKFFPEGAAELPAEAFWSEEGRTLRESEPARLTREKLERDLTFYRRSLTDFQRLRTP</sequence>
<evidence type="ECO:0000313" key="1">
    <source>
        <dbReference type="EMBL" id="SET23431.1"/>
    </source>
</evidence>
<dbReference type="AlphaFoldDB" id="A0A1I0CUP1"/>
<evidence type="ECO:0008006" key="3">
    <source>
        <dbReference type="Google" id="ProtNLM"/>
    </source>
</evidence>
<dbReference type="OrthoDB" id="3822410at2"/>